<dbReference type="GO" id="GO:0004819">
    <property type="term" value="F:glutamine-tRNA ligase activity"/>
    <property type="evidence" value="ECO:0007669"/>
    <property type="project" value="UniProtKB-EC"/>
</dbReference>
<dbReference type="GO" id="GO:0003723">
    <property type="term" value="F:RNA binding"/>
    <property type="evidence" value="ECO:0007669"/>
    <property type="project" value="UniProtKB-UniRule"/>
</dbReference>
<keyword evidence="13" id="KW-1185">Reference proteome</keyword>
<dbReference type="InterPro" id="IPR000504">
    <property type="entry name" value="RRM_dom"/>
</dbReference>
<name>A0A177B1C1_9BILA</name>
<dbReference type="FunFam" id="3.40.50.620:FF:000037">
    <property type="entry name" value="Glutamine--tRNA ligase cytoplasmic"/>
    <property type="match status" value="1"/>
</dbReference>
<dbReference type="PANTHER" id="PTHR43097:SF4">
    <property type="entry name" value="GLUTAMINE--TRNA LIGASE"/>
    <property type="match status" value="1"/>
</dbReference>
<evidence type="ECO:0000256" key="3">
    <source>
        <dbReference type="ARBA" id="ARBA00022598"/>
    </source>
</evidence>
<reference evidence="12 13" key="1">
    <citation type="submission" date="2016-04" db="EMBL/GenBank/DDBJ databases">
        <title>The genome of Intoshia linei affirms orthonectids as highly simplified spiralians.</title>
        <authorList>
            <person name="Mikhailov K.V."/>
            <person name="Slusarev G.S."/>
            <person name="Nikitin M.A."/>
            <person name="Logacheva M.D."/>
            <person name="Penin A."/>
            <person name="Aleoshin V."/>
            <person name="Panchin Y.V."/>
        </authorList>
    </citation>
    <scope>NUCLEOTIDE SEQUENCE [LARGE SCALE GENOMIC DNA]</scope>
    <source>
        <strain evidence="12">Intl2013</strain>
        <tissue evidence="12">Whole animal</tissue>
    </source>
</reference>
<dbReference type="Gene3D" id="3.30.70.330">
    <property type="match status" value="1"/>
</dbReference>
<proteinExistence type="inferred from homology"/>
<dbReference type="InterPro" id="IPR007639">
    <property type="entry name" value="Gln-tRNA-synth_Ib_RNA-bd_N"/>
</dbReference>
<evidence type="ECO:0000256" key="4">
    <source>
        <dbReference type="ARBA" id="ARBA00022741"/>
    </source>
</evidence>
<organism evidence="12 13">
    <name type="scientific">Intoshia linei</name>
    <dbReference type="NCBI Taxonomy" id="1819745"/>
    <lineage>
        <taxon>Eukaryota</taxon>
        <taxon>Metazoa</taxon>
        <taxon>Spiralia</taxon>
        <taxon>Lophotrochozoa</taxon>
        <taxon>Mesozoa</taxon>
        <taxon>Orthonectida</taxon>
        <taxon>Rhopaluridae</taxon>
        <taxon>Intoshia</taxon>
    </lineage>
</organism>
<dbReference type="Pfam" id="PF03950">
    <property type="entry name" value="tRNA-synt_1c_C"/>
    <property type="match status" value="1"/>
</dbReference>
<dbReference type="Gene3D" id="3.40.50.620">
    <property type="entry name" value="HUPs"/>
    <property type="match status" value="1"/>
</dbReference>
<dbReference type="Gene3D" id="2.40.240.10">
    <property type="entry name" value="Ribosomal Protein L25, Chain P"/>
    <property type="match status" value="2"/>
</dbReference>
<keyword evidence="3 10" id="KW-0436">Ligase</keyword>
<comment type="caution">
    <text evidence="12">The sequence shown here is derived from an EMBL/GenBank/DDBJ whole genome shotgun (WGS) entry which is preliminary data.</text>
</comment>
<sequence length="888" mass="103476">MNKIILVGCFNPETTEAQIKHYFQKFGTVDNVSCFTEKNEILFAKIEFNNDESRLKTISKNLHVLKDYLIIAKSILKPFTKSHIKFIERNWVVFNIDDFDIADIQAYFSSISQNTNFTKFTTKKSSKDGFIYTFDNVSEMSKLSLDALCPIIKIGNKKLIVISMWKFALFNNLIVKILESSLDNINEHRHRLFEYIVNRNISNETQLRGAISYIRNIVKNKKEFIVCEFDQLAGRKQVPSFRVLEICVVDLLKKNCHVFDTKRSSLKIPVLVGEVKKRYRFCDFDIVKDLLMDKIIVMYGPINDDELKEKNVKEQKSNNVKIVSKDSLLIEFDVGGEAAHFHKPGGNEFTSGYIKTLFTDGLMKDHLNATGGKVITRFPPEPNGLLHIGHAKAINLNFSYAKHTNGHCYLRYDDTNPCKEEKRFVDEIFSIVKWLGFEPYKVTHASDNFEKLYEYAVLLIKKKCAYICHQKAEETQGMNNKNFSPWRDRPIYESLKLFQDMRNGKFLEGEICLRLKHTMKDGKVDPVAYRIIYFYHPKSKNQWCIYPTYDYAHCLCDSIENITHSMCTKEFQNRRPSYYWLCNAVGIYCPVQWEYSRLNIEYTVLSKRKIKKLIDKGIVADWDDPRLFTLSALRRRGVPPQAILNFVNLVGITMAENTIDVKMLNHCTRIVLDAECPRLMVVINPLKIKITNYKEATSWYTENDPNEVSLIPVNSMKNNIFKLTPEFYIDQDDFYENNPSKDYRRGSLTQSVGLMNSNLVLIPTNIEQINSEKIIICKLEKLTSTNKPKCFIHWINSDCQKVTCRFYSNLFNDKIPDLSNEGLKKCNENSLTIFTECLYPKNLIKHAEIGERFQFMRIGYFVVDPDTQNEKIVFNRIIELKESKNKSF</sequence>
<keyword evidence="7 10" id="KW-0030">Aminoacyl-tRNA synthetase</keyword>
<dbReference type="InterPro" id="IPR020058">
    <property type="entry name" value="Glu/Gln-tRNA-synth_Ib_cat-dom"/>
</dbReference>
<evidence type="ECO:0000256" key="10">
    <source>
        <dbReference type="RuleBase" id="RU363037"/>
    </source>
</evidence>
<dbReference type="EMBL" id="LWCA01000532">
    <property type="protein sequence ID" value="OAF68006.1"/>
    <property type="molecule type" value="Genomic_DNA"/>
</dbReference>
<evidence type="ECO:0000256" key="5">
    <source>
        <dbReference type="ARBA" id="ARBA00022840"/>
    </source>
</evidence>
<dbReference type="PANTHER" id="PTHR43097">
    <property type="entry name" value="GLUTAMINE-TRNA LIGASE"/>
    <property type="match status" value="1"/>
</dbReference>
<dbReference type="InterPro" id="IPR049437">
    <property type="entry name" value="tRNA-synt_1c_C2"/>
</dbReference>
<accession>A0A177B1C1</accession>
<dbReference type="PROSITE" id="PS00178">
    <property type="entry name" value="AA_TRNA_LIGASE_I"/>
    <property type="match status" value="1"/>
</dbReference>
<comment type="similarity">
    <text evidence="1 10">Belongs to the class-I aminoacyl-tRNA synthetase family.</text>
</comment>
<dbReference type="InterPro" id="IPR020059">
    <property type="entry name" value="Glu/Gln-tRNA-synth_Ib_codon-bd"/>
</dbReference>
<keyword evidence="9" id="KW-0694">RNA-binding</keyword>
<dbReference type="InterPro" id="IPR001412">
    <property type="entry name" value="aa-tRNA-synth_I_CS"/>
</dbReference>
<evidence type="ECO:0000259" key="11">
    <source>
        <dbReference type="PROSITE" id="PS50102"/>
    </source>
</evidence>
<dbReference type="NCBIfam" id="TIGR00440">
    <property type="entry name" value="glnS"/>
    <property type="match status" value="1"/>
</dbReference>
<dbReference type="Pfam" id="PF00749">
    <property type="entry name" value="tRNA-synt_1c"/>
    <property type="match status" value="1"/>
</dbReference>
<dbReference type="AlphaFoldDB" id="A0A177B1C1"/>
<dbReference type="CDD" id="cd00807">
    <property type="entry name" value="GlnRS_core"/>
    <property type="match status" value="1"/>
</dbReference>
<dbReference type="Proteomes" id="UP000078046">
    <property type="component" value="Unassembled WGS sequence"/>
</dbReference>
<evidence type="ECO:0000313" key="12">
    <source>
        <dbReference type="EMBL" id="OAF68006.1"/>
    </source>
</evidence>
<gene>
    <name evidence="12" type="ORF">A3Q56_04268</name>
</gene>
<feature type="domain" description="RRM" evidence="11">
    <location>
        <begin position="3"/>
        <end position="82"/>
    </location>
</feature>
<dbReference type="Pfam" id="PF00076">
    <property type="entry name" value="RRM_1"/>
    <property type="match status" value="1"/>
</dbReference>
<dbReference type="GO" id="GO:0005524">
    <property type="term" value="F:ATP binding"/>
    <property type="evidence" value="ECO:0007669"/>
    <property type="project" value="UniProtKB-KW"/>
</dbReference>
<evidence type="ECO:0000256" key="2">
    <source>
        <dbReference type="ARBA" id="ARBA00012836"/>
    </source>
</evidence>
<dbReference type="SUPFAM" id="SSF54928">
    <property type="entry name" value="RNA-binding domain, RBD"/>
    <property type="match status" value="1"/>
</dbReference>
<evidence type="ECO:0000256" key="9">
    <source>
        <dbReference type="PROSITE-ProRule" id="PRU00176"/>
    </source>
</evidence>
<keyword evidence="4 10" id="KW-0547">Nucleotide-binding</keyword>
<dbReference type="GO" id="GO:0006425">
    <property type="term" value="P:glutaminyl-tRNA aminoacylation"/>
    <property type="evidence" value="ECO:0007669"/>
    <property type="project" value="InterPro"/>
</dbReference>
<evidence type="ECO:0000256" key="1">
    <source>
        <dbReference type="ARBA" id="ARBA00005594"/>
    </source>
</evidence>
<dbReference type="InterPro" id="IPR004514">
    <property type="entry name" value="Gln-tRNA-synth"/>
</dbReference>
<dbReference type="PROSITE" id="PS50102">
    <property type="entry name" value="RRM"/>
    <property type="match status" value="1"/>
</dbReference>
<dbReference type="InterPro" id="IPR012677">
    <property type="entry name" value="Nucleotide-bd_a/b_plait_sf"/>
</dbReference>
<dbReference type="PRINTS" id="PR00987">
    <property type="entry name" value="TRNASYNTHGLU"/>
</dbReference>
<keyword evidence="5 10" id="KW-0067">ATP-binding</keyword>
<evidence type="ECO:0000256" key="8">
    <source>
        <dbReference type="ARBA" id="ARBA00048270"/>
    </source>
</evidence>
<dbReference type="InterPro" id="IPR020056">
    <property type="entry name" value="Rbsml_bL25/Gln-tRNA_synth_N"/>
</dbReference>
<dbReference type="GO" id="GO:0017101">
    <property type="term" value="C:aminoacyl-tRNA synthetase multienzyme complex"/>
    <property type="evidence" value="ECO:0007669"/>
    <property type="project" value="TreeGrafter"/>
</dbReference>
<dbReference type="SMART" id="SM00360">
    <property type="entry name" value="RRM"/>
    <property type="match status" value="1"/>
</dbReference>
<evidence type="ECO:0000256" key="6">
    <source>
        <dbReference type="ARBA" id="ARBA00022917"/>
    </source>
</evidence>
<dbReference type="SUPFAM" id="SSF50715">
    <property type="entry name" value="Ribosomal protein L25-like"/>
    <property type="match status" value="1"/>
</dbReference>
<dbReference type="InterPro" id="IPR011035">
    <property type="entry name" value="Ribosomal_bL25/Gln-tRNA_synth"/>
</dbReference>
<evidence type="ECO:0000256" key="7">
    <source>
        <dbReference type="ARBA" id="ARBA00023146"/>
    </source>
</evidence>
<comment type="catalytic activity">
    <reaction evidence="8">
        <text>tRNA(Gln) + L-glutamine + ATP = L-glutaminyl-tRNA(Gln) + AMP + diphosphate</text>
        <dbReference type="Rhea" id="RHEA:20121"/>
        <dbReference type="Rhea" id="RHEA-COMP:9662"/>
        <dbReference type="Rhea" id="RHEA-COMP:9681"/>
        <dbReference type="ChEBI" id="CHEBI:30616"/>
        <dbReference type="ChEBI" id="CHEBI:33019"/>
        <dbReference type="ChEBI" id="CHEBI:58359"/>
        <dbReference type="ChEBI" id="CHEBI:78442"/>
        <dbReference type="ChEBI" id="CHEBI:78521"/>
        <dbReference type="ChEBI" id="CHEBI:456215"/>
        <dbReference type="EC" id="6.1.1.18"/>
    </reaction>
</comment>
<dbReference type="InterPro" id="IPR050132">
    <property type="entry name" value="Gln/Glu-tRNA_Ligase"/>
</dbReference>
<dbReference type="EC" id="6.1.1.18" evidence="2"/>
<dbReference type="Pfam" id="PF04558">
    <property type="entry name" value="tRNA_synt_1c_R1"/>
    <property type="match status" value="1"/>
</dbReference>
<dbReference type="GO" id="GO:0005829">
    <property type="term" value="C:cytosol"/>
    <property type="evidence" value="ECO:0007669"/>
    <property type="project" value="TreeGrafter"/>
</dbReference>
<dbReference type="SUPFAM" id="SSF52374">
    <property type="entry name" value="Nucleotidylyl transferase"/>
    <property type="match status" value="1"/>
</dbReference>
<keyword evidence="6 10" id="KW-0648">Protein biosynthesis</keyword>
<dbReference type="InterPro" id="IPR000924">
    <property type="entry name" value="Glu/Gln-tRNA-synth"/>
</dbReference>
<dbReference type="InterPro" id="IPR035979">
    <property type="entry name" value="RBD_domain_sf"/>
</dbReference>
<dbReference type="InterPro" id="IPR014729">
    <property type="entry name" value="Rossmann-like_a/b/a_fold"/>
</dbReference>
<evidence type="ECO:0000313" key="13">
    <source>
        <dbReference type="Proteomes" id="UP000078046"/>
    </source>
</evidence>
<dbReference type="Pfam" id="PF20974">
    <property type="entry name" value="tRNA-synt_1c_C2"/>
    <property type="match status" value="1"/>
</dbReference>
<dbReference type="OrthoDB" id="10250478at2759"/>
<protein>
    <recommendedName>
        <fullName evidence="2">glutamine--tRNA ligase</fullName>
        <ecNumber evidence="2">6.1.1.18</ecNumber>
    </recommendedName>
</protein>